<evidence type="ECO:0000313" key="9">
    <source>
        <dbReference type="Proteomes" id="UP000278475"/>
    </source>
</evidence>
<dbReference type="GO" id="GO:0016787">
    <property type="term" value="F:hydrolase activity"/>
    <property type="evidence" value="ECO:0007669"/>
    <property type="project" value="UniProtKB-KW"/>
</dbReference>
<comment type="similarity">
    <text evidence="1">Belongs to the RuvB family.</text>
</comment>
<sequence>MSSRKFERIGAHSHIKGLGLKNGKALQIADGLVGQIEAREAAGIVVQLVREGKMAGRGVLLVGPPGTGKTAIAIAMAKELGEDVPFVAISGSEIYSAEMKKTEVLTRAMRRAIGVRRREVRKVYEGVVSDLNIRMTRHPYNPFQQVPEGAKIVLKTKAESRALHVDENVAKELIAKQINVGDVVMIDAETGKITKIGKCVESGGEVLDIVVEQKVSMPDGPTAKEREFVHTVTLHDLDVMNARSGSLFSLLFGVEDREISSEVRQRVDESVKRWVDTGRAEILPGVLFIDDVHMLDIEAFSFLGRAMESELAPIIVLATNRGVTKVRGTDVEAPHGIPLDILDRLLIIKTKPYSRDEIKEILKIRAKEEGIELSEEALEKLTSLGEEYSLRYATQLLSPAATKARNSGKKVVEVDDVLSVQSLFVDVKQSSAYLKEMEEKMLK</sequence>
<dbReference type="Gene3D" id="3.40.50.300">
    <property type="entry name" value="P-loop containing nucleotide triphosphate hydrolases"/>
    <property type="match status" value="1"/>
</dbReference>
<dbReference type="Pfam" id="PF06068">
    <property type="entry name" value="TIP49"/>
    <property type="match status" value="1"/>
</dbReference>
<evidence type="ECO:0000256" key="3">
    <source>
        <dbReference type="ARBA" id="ARBA00022741"/>
    </source>
</evidence>
<name>A0A497EU48_9CREN</name>
<evidence type="ECO:0000256" key="6">
    <source>
        <dbReference type="ARBA" id="ARBA00022840"/>
    </source>
</evidence>
<dbReference type="EMBL" id="QMQV01000005">
    <property type="protein sequence ID" value="RLE50461.1"/>
    <property type="molecule type" value="Genomic_DNA"/>
</dbReference>
<evidence type="ECO:0000256" key="2">
    <source>
        <dbReference type="ARBA" id="ARBA00012551"/>
    </source>
</evidence>
<gene>
    <name evidence="8" type="ORF">DRJ31_01195</name>
</gene>
<comment type="caution">
    <text evidence="8">The sequence shown here is derived from an EMBL/GenBank/DDBJ whole genome shotgun (WGS) entry which is preliminary data.</text>
</comment>
<dbReference type="GO" id="GO:0003678">
    <property type="term" value="F:DNA helicase activity"/>
    <property type="evidence" value="ECO:0007669"/>
    <property type="project" value="UniProtKB-EC"/>
</dbReference>
<proteinExistence type="inferred from homology"/>
<dbReference type="InterPro" id="IPR042487">
    <property type="entry name" value="RuvBL1/2_DNA/RNA_bd_dom"/>
</dbReference>
<dbReference type="FunFam" id="2.40.50.360:FF:000001">
    <property type="entry name" value="RuvB-like helicase"/>
    <property type="match status" value="1"/>
</dbReference>
<dbReference type="AlphaFoldDB" id="A0A497EU48"/>
<organism evidence="8 9">
    <name type="scientific">Thermoproteota archaeon</name>
    <dbReference type="NCBI Taxonomy" id="2056631"/>
    <lineage>
        <taxon>Archaea</taxon>
        <taxon>Thermoproteota</taxon>
    </lineage>
</organism>
<protein>
    <recommendedName>
        <fullName evidence="2">DNA helicase</fullName>
        <ecNumber evidence="2">3.6.4.12</ecNumber>
    </recommendedName>
</protein>
<evidence type="ECO:0000313" key="8">
    <source>
        <dbReference type="EMBL" id="RLE50461.1"/>
    </source>
</evidence>
<reference evidence="8 9" key="1">
    <citation type="submission" date="2018-06" db="EMBL/GenBank/DDBJ databases">
        <title>Extensive metabolic versatility and redundancy in microbially diverse, dynamic hydrothermal sediments.</title>
        <authorList>
            <person name="Dombrowski N."/>
            <person name="Teske A."/>
            <person name="Baker B.J."/>
        </authorList>
    </citation>
    <scope>NUCLEOTIDE SEQUENCE [LARGE SCALE GENOMIC DNA]</scope>
    <source>
        <strain evidence="8">B66_G16</strain>
    </source>
</reference>
<evidence type="ECO:0000256" key="4">
    <source>
        <dbReference type="ARBA" id="ARBA00022801"/>
    </source>
</evidence>
<evidence type="ECO:0000256" key="5">
    <source>
        <dbReference type="ARBA" id="ARBA00022806"/>
    </source>
</evidence>
<dbReference type="SUPFAM" id="SSF52540">
    <property type="entry name" value="P-loop containing nucleoside triphosphate hydrolases"/>
    <property type="match status" value="1"/>
</dbReference>
<dbReference type="Gene3D" id="1.10.8.60">
    <property type="match status" value="1"/>
</dbReference>
<dbReference type="FunFam" id="3.40.50.300:FF:002221">
    <property type="entry name" value="RuvB-like 2"/>
    <property type="match status" value="1"/>
</dbReference>
<keyword evidence="5" id="KW-0347">Helicase</keyword>
<evidence type="ECO:0000256" key="1">
    <source>
        <dbReference type="ARBA" id="ARBA00007519"/>
    </source>
</evidence>
<dbReference type="Gene3D" id="2.40.50.360">
    <property type="entry name" value="RuvB-like helicase, domain II"/>
    <property type="match status" value="1"/>
</dbReference>
<dbReference type="SMART" id="SM00382">
    <property type="entry name" value="AAA"/>
    <property type="match status" value="1"/>
</dbReference>
<dbReference type="InterPro" id="IPR041048">
    <property type="entry name" value="RuvB-like_C"/>
</dbReference>
<dbReference type="InterPro" id="IPR027417">
    <property type="entry name" value="P-loop_NTPase"/>
</dbReference>
<dbReference type="GO" id="GO:0005524">
    <property type="term" value="F:ATP binding"/>
    <property type="evidence" value="ECO:0007669"/>
    <property type="project" value="UniProtKB-KW"/>
</dbReference>
<dbReference type="Proteomes" id="UP000278475">
    <property type="component" value="Unassembled WGS sequence"/>
</dbReference>
<dbReference type="PANTHER" id="PTHR11093">
    <property type="entry name" value="RUVB-RELATED REPTIN AND PONTIN"/>
    <property type="match status" value="1"/>
</dbReference>
<dbReference type="FunFam" id="1.10.8.60:FF:000010">
    <property type="entry name" value="RuvB-like helicase"/>
    <property type="match status" value="1"/>
</dbReference>
<keyword evidence="6" id="KW-0067">ATP-binding</keyword>
<keyword evidence="3" id="KW-0547">Nucleotide-binding</keyword>
<dbReference type="InterPro" id="IPR010339">
    <property type="entry name" value="TIP49_P-loop"/>
</dbReference>
<dbReference type="Pfam" id="PF17856">
    <property type="entry name" value="TIP49_C"/>
    <property type="match status" value="1"/>
</dbReference>
<evidence type="ECO:0000259" key="7">
    <source>
        <dbReference type="SMART" id="SM00382"/>
    </source>
</evidence>
<dbReference type="EC" id="3.6.4.12" evidence="2"/>
<accession>A0A497EU48</accession>
<dbReference type="InterPro" id="IPR003593">
    <property type="entry name" value="AAA+_ATPase"/>
</dbReference>
<keyword evidence="4" id="KW-0378">Hydrolase</keyword>
<dbReference type="InterPro" id="IPR027238">
    <property type="entry name" value="RuvB-like"/>
</dbReference>
<feature type="domain" description="AAA+ ATPase" evidence="7">
    <location>
        <begin position="55"/>
        <end position="352"/>
    </location>
</feature>